<dbReference type="GO" id="GO:0005886">
    <property type="term" value="C:plasma membrane"/>
    <property type="evidence" value="ECO:0007669"/>
    <property type="project" value="UniProtKB-SubCell"/>
</dbReference>
<evidence type="ECO:0000256" key="6">
    <source>
        <dbReference type="ARBA" id="ARBA00023136"/>
    </source>
</evidence>
<dbReference type="Pfam" id="PF01408">
    <property type="entry name" value="GFO_IDH_MocA"/>
    <property type="match status" value="1"/>
</dbReference>
<reference evidence="10 11" key="1">
    <citation type="submission" date="2018-08" db="EMBL/GenBank/DDBJ databases">
        <title>Recombination of ecologically and evolutionarily significant loci maintains genetic cohesion in the Pseudomonas syringae species complex.</title>
        <authorList>
            <person name="Dillon M."/>
            <person name="Thakur S."/>
            <person name="Almeida R.N.D."/>
            <person name="Weir B.S."/>
            <person name="Guttman D.S."/>
        </authorList>
    </citation>
    <scope>NUCLEOTIDE SEQUENCE [LARGE SCALE GENOMIC DNA]</scope>
    <source>
        <strain evidence="10 11">ICMP 4388</strain>
    </source>
</reference>
<keyword evidence="3 7" id="KW-0812">Transmembrane</keyword>
<feature type="transmembrane region" description="Helical" evidence="7">
    <location>
        <begin position="421"/>
        <end position="443"/>
    </location>
</feature>
<evidence type="ECO:0000256" key="2">
    <source>
        <dbReference type="ARBA" id="ARBA00009142"/>
    </source>
</evidence>
<evidence type="ECO:0000256" key="4">
    <source>
        <dbReference type="ARBA" id="ARBA00022989"/>
    </source>
</evidence>
<evidence type="ECO:0000256" key="7">
    <source>
        <dbReference type="RuleBase" id="RU363041"/>
    </source>
</evidence>
<dbReference type="InterPro" id="IPR050463">
    <property type="entry name" value="Gfo/Idh/MocA_oxidrdct_glycsds"/>
</dbReference>
<protein>
    <recommendedName>
        <fullName evidence="7">Probable membrane transporter protein</fullName>
    </recommendedName>
</protein>
<dbReference type="Gene3D" id="3.30.360.10">
    <property type="entry name" value="Dihydrodipicolinate Reductase, domain 2"/>
    <property type="match status" value="1"/>
</dbReference>
<dbReference type="Pfam" id="PF22725">
    <property type="entry name" value="GFO_IDH_MocA_C3"/>
    <property type="match status" value="1"/>
</dbReference>
<keyword evidence="6 7" id="KW-0472">Membrane</keyword>
<dbReference type="Gene3D" id="3.40.50.720">
    <property type="entry name" value="NAD(P)-binding Rossmann-like Domain"/>
    <property type="match status" value="1"/>
</dbReference>
<feature type="domain" description="GFO/IDH/MocA-like oxidoreductase" evidence="9">
    <location>
        <begin position="75"/>
        <end position="207"/>
    </location>
</feature>
<feature type="transmembrane region" description="Helical" evidence="7">
    <location>
        <begin position="575"/>
        <end position="593"/>
    </location>
</feature>
<evidence type="ECO:0000259" key="9">
    <source>
        <dbReference type="Pfam" id="PF22725"/>
    </source>
</evidence>
<feature type="transmembrane region" description="Helical" evidence="7">
    <location>
        <begin position="353"/>
        <end position="376"/>
    </location>
</feature>
<dbReference type="AlphaFoldDB" id="A0A3M3XF41"/>
<keyword evidence="5" id="KW-0560">Oxidoreductase</keyword>
<comment type="subcellular location">
    <subcellularLocation>
        <location evidence="7">Cell membrane</location>
        <topology evidence="7">Multi-pass membrane protein</topology>
    </subcellularLocation>
    <subcellularLocation>
        <location evidence="1">Membrane</location>
        <topology evidence="1">Multi-pass membrane protein</topology>
    </subcellularLocation>
</comment>
<evidence type="ECO:0000313" key="11">
    <source>
        <dbReference type="Proteomes" id="UP000274541"/>
    </source>
</evidence>
<comment type="similarity">
    <text evidence="2 7">Belongs to the 4-toluene sulfonate uptake permease (TSUP) (TC 2.A.102) family.</text>
</comment>
<dbReference type="GO" id="GO:0016491">
    <property type="term" value="F:oxidoreductase activity"/>
    <property type="evidence" value="ECO:0007669"/>
    <property type="project" value="UniProtKB-KW"/>
</dbReference>
<evidence type="ECO:0000256" key="1">
    <source>
        <dbReference type="ARBA" id="ARBA00004141"/>
    </source>
</evidence>
<proteinExistence type="inferred from homology"/>
<name>A0A3M3XF41_PSEAP</name>
<accession>A0A3M3XF41</accession>
<keyword evidence="7" id="KW-1003">Cell membrane</keyword>
<dbReference type="GO" id="GO:0000166">
    <property type="term" value="F:nucleotide binding"/>
    <property type="evidence" value="ECO:0007669"/>
    <property type="project" value="InterPro"/>
</dbReference>
<dbReference type="InterPro" id="IPR002781">
    <property type="entry name" value="TM_pro_TauE-like"/>
</dbReference>
<dbReference type="Proteomes" id="UP000274541">
    <property type="component" value="Unassembled WGS sequence"/>
</dbReference>
<evidence type="ECO:0000259" key="8">
    <source>
        <dbReference type="Pfam" id="PF01408"/>
    </source>
</evidence>
<feature type="transmembrane region" description="Helical" evidence="7">
    <location>
        <begin position="449"/>
        <end position="467"/>
    </location>
</feature>
<dbReference type="Pfam" id="PF01925">
    <property type="entry name" value="TauE"/>
    <property type="match status" value="1"/>
</dbReference>
<comment type="caution">
    <text evidence="10">The sequence shown here is derived from an EMBL/GenBank/DDBJ whole genome shotgun (WGS) entry which is preliminary data.</text>
</comment>
<sequence length="600" mass="64205">MIDDPYVQIVAITTPNHLHFPMAMAAIAAGKAVYCEKPLAVSLAQADEMRRSAKAAGVVTQVGYNYQHNPMIGLAREMIEAGELGEIVSFQGEFSEDFMGNPASPWSWRCEAAHAGGALADLGSHLLAMARHLLGDIEAVCADSSTVHRERPVSLGSQQIRAIAVDDQTHALLRFANGARGTFSSSWLKHGYKNHLSFEISGTKGTLAFDQERLNELRLYRTGAAGRDGFQRLLAGPAQPGYAAFCPAPGHQLGYNELKALEVQALIQAVCGQRSRGPDFEEAWHIERLATAIRVRGRCRAALGRAHRHLTSCKHCTRGRMRYVRAAILPLCRPRHKPSATMPFELSVDLTTLAILAVVAFIAGFIDAIAGGGGLLTTPALMTAGLPPHLVLGTNKLSSTFGSATASFTFYRRKLFDPGQWLHAVAGTAVGAALGAVIAHYLPAEWLNQMLPVIVFGCGLYLLFGGTPKAPLESNAPIKKKWQLPQGLGLGFYDGVAGPGTGAFWTVSTLLLYPVDLVKASGVARSMNFVSNAVALSVFIFSGQVDYIIGLSMGLAVMLGAYFGAGTAIKGGAKFIRPVFITVVLGLTVRLAWQHWFGGA</sequence>
<dbReference type="PANTHER" id="PTHR43818:SF11">
    <property type="entry name" value="BCDNA.GH03377"/>
    <property type="match status" value="1"/>
</dbReference>
<gene>
    <name evidence="10" type="ORF">ALQ37_01141</name>
</gene>
<dbReference type="SUPFAM" id="SSF55347">
    <property type="entry name" value="Glyceraldehyde-3-phosphate dehydrogenase-like, C-terminal domain"/>
    <property type="match status" value="1"/>
</dbReference>
<evidence type="ECO:0000256" key="3">
    <source>
        <dbReference type="ARBA" id="ARBA00022692"/>
    </source>
</evidence>
<feature type="transmembrane region" description="Helical" evidence="7">
    <location>
        <begin position="488"/>
        <end position="513"/>
    </location>
</feature>
<dbReference type="SUPFAM" id="SSF51735">
    <property type="entry name" value="NAD(P)-binding Rossmann-fold domains"/>
    <property type="match status" value="1"/>
</dbReference>
<dbReference type="InterPro" id="IPR000683">
    <property type="entry name" value="Gfo/Idh/MocA-like_OxRdtase_N"/>
</dbReference>
<dbReference type="InterPro" id="IPR055170">
    <property type="entry name" value="GFO_IDH_MocA-like_dom"/>
</dbReference>
<dbReference type="EMBL" id="RBPX01000104">
    <property type="protein sequence ID" value="RMO68696.1"/>
    <property type="molecule type" value="Genomic_DNA"/>
</dbReference>
<evidence type="ECO:0000256" key="5">
    <source>
        <dbReference type="ARBA" id="ARBA00023002"/>
    </source>
</evidence>
<feature type="transmembrane region" description="Helical" evidence="7">
    <location>
        <begin position="533"/>
        <end position="563"/>
    </location>
</feature>
<organism evidence="10 11">
    <name type="scientific">Pseudomonas syringae pv. aptata</name>
    <dbReference type="NCBI Taxonomy" id="83167"/>
    <lineage>
        <taxon>Bacteria</taxon>
        <taxon>Pseudomonadati</taxon>
        <taxon>Pseudomonadota</taxon>
        <taxon>Gammaproteobacteria</taxon>
        <taxon>Pseudomonadales</taxon>
        <taxon>Pseudomonadaceae</taxon>
        <taxon>Pseudomonas</taxon>
        <taxon>Pseudomonas syringae</taxon>
    </lineage>
</organism>
<evidence type="ECO:0000313" key="10">
    <source>
        <dbReference type="EMBL" id="RMO68696.1"/>
    </source>
</evidence>
<dbReference type="InterPro" id="IPR036291">
    <property type="entry name" value="NAD(P)-bd_dom_sf"/>
</dbReference>
<dbReference type="PANTHER" id="PTHR43818">
    <property type="entry name" value="BCDNA.GH03377"/>
    <property type="match status" value="1"/>
</dbReference>
<keyword evidence="4 7" id="KW-1133">Transmembrane helix</keyword>
<feature type="domain" description="Gfo/Idh/MocA-like oxidoreductase N-terminal" evidence="8">
    <location>
        <begin position="1"/>
        <end position="64"/>
    </location>
</feature>